<keyword evidence="4" id="KW-1185">Reference proteome</keyword>
<dbReference type="CDD" id="cd06223">
    <property type="entry name" value="PRTases_typeI"/>
    <property type="match status" value="1"/>
</dbReference>
<name>A0A1H2PPL0_9BURK</name>
<accession>A0A1H2PPL0</accession>
<dbReference type="AlphaFoldDB" id="A0A1H2PPL0"/>
<dbReference type="PANTHER" id="PTHR47505:SF1">
    <property type="entry name" value="DNA UTILIZATION PROTEIN YHGH"/>
    <property type="match status" value="1"/>
</dbReference>
<dbReference type="Pfam" id="PF00156">
    <property type="entry name" value="Pribosyltran"/>
    <property type="match status" value="1"/>
</dbReference>
<organism evidence="3 4">
    <name type="scientific">Chitinasiproducens palmae</name>
    <dbReference type="NCBI Taxonomy" id="1770053"/>
    <lineage>
        <taxon>Bacteria</taxon>
        <taxon>Pseudomonadati</taxon>
        <taxon>Pseudomonadota</taxon>
        <taxon>Betaproteobacteria</taxon>
        <taxon>Burkholderiales</taxon>
        <taxon>Burkholderiaceae</taxon>
        <taxon>Chitinasiproducens</taxon>
    </lineage>
</organism>
<dbReference type="STRING" id="1770053.SAMN05216551_104290"/>
<evidence type="ECO:0000259" key="2">
    <source>
        <dbReference type="Pfam" id="PF00156"/>
    </source>
</evidence>
<comment type="similarity">
    <text evidence="1">Belongs to the ComF/GntX family.</text>
</comment>
<dbReference type="SUPFAM" id="SSF53271">
    <property type="entry name" value="PRTase-like"/>
    <property type="match status" value="1"/>
</dbReference>
<dbReference type="EMBL" id="FNLO01000004">
    <property type="protein sequence ID" value="SDV48245.1"/>
    <property type="molecule type" value="Genomic_DNA"/>
</dbReference>
<dbReference type="InterPro" id="IPR051910">
    <property type="entry name" value="ComF/GntX_DNA_util-trans"/>
</dbReference>
<proteinExistence type="inferred from homology"/>
<dbReference type="PANTHER" id="PTHR47505">
    <property type="entry name" value="DNA UTILIZATION PROTEIN YHGH"/>
    <property type="match status" value="1"/>
</dbReference>
<evidence type="ECO:0000313" key="4">
    <source>
        <dbReference type="Proteomes" id="UP000243719"/>
    </source>
</evidence>
<gene>
    <name evidence="3" type="ORF">SAMN05216551_104290</name>
</gene>
<dbReference type="InterPro" id="IPR029057">
    <property type="entry name" value="PRTase-like"/>
</dbReference>
<feature type="domain" description="Phosphoribosyltransferase" evidence="2">
    <location>
        <begin position="130"/>
        <end position="226"/>
    </location>
</feature>
<evidence type="ECO:0000256" key="1">
    <source>
        <dbReference type="ARBA" id="ARBA00008007"/>
    </source>
</evidence>
<dbReference type="Gene3D" id="3.40.50.2020">
    <property type="match status" value="1"/>
</dbReference>
<dbReference type="InterPro" id="IPR000836">
    <property type="entry name" value="PRTase_dom"/>
</dbReference>
<dbReference type="Proteomes" id="UP000243719">
    <property type="component" value="Unassembled WGS sequence"/>
</dbReference>
<evidence type="ECO:0000313" key="3">
    <source>
        <dbReference type="EMBL" id="SDV48245.1"/>
    </source>
</evidence>
<protein>
    <submittedName>
        <fullName evidence="3">ComF family protein</fullName>
    </submittedName>
</protein>
<sequence length="228" mass="24377">MSHGGAALCVRCHAGMIEPAPRRCPRCAAFVASSSSADARRVPLCGRCQTAPPSYDAAVTLADYASPYDALILALKFGRQLAVANTLGAALAERVAEARDAARLPPVDCVAAVPLGPRRLFARGFNQSEELARALARALSLPRRRGLLARQRETPPQARLTLAERQRNVQGVFTLSRHARAHDRPAGLHVMLVDDVMTSGATLEAAARTLKRAGARAVTLAVAFRTRQ</sequence>
<reference evidence="4" key="1">
    <citation type="submission" date="2016-09" db="EMBL/GenBank/DDBJ databases">
        <authorList>
            <person name="Varghese N."/>
            <person name="Submissions S."/>
        </authorList>
    </citation>
    <scope>NUCLEOTIDE SEQUENCE [LARGE SCALE GENOMIC DNA]</scope>
    <source>
        <strain evidence="4">JS23</strain>
    </source>
</reference>